<keyword evidence="10 12" id="KW-0472">Membrane</keyword>
<feature type="transmembrane region" description="Helical" evidence="13">
    <location>
        <begin position="272"/>
        <end position="291"/>
    </location>
</feature>
<evidence type="ECO:0000256" key="1">
    <source>
        <dbReference type="ARBA" id="ARBA00004429"/>
    </source>
</evidence>
<keyword evidence="8 13" id="KW-0812">Transmembrane</keyword>
<dbReference type="PIRSF" id="PIRSF003097">
    <property type="entry name" value="FtsX"/>
    <property type="match status" value="1"/>
</dbReference>
<comment type="caution">
    <text evidence="16">The sequence shown here is derived from an EMBL/GenBank/DDBJ whole genome shotgun (WGS) entry which is preliminary data.</text>
</comment>
<gene>
    <name evidence="16" type="ORF">A2151_06700</name>
</gene>
<evidence type="ECO:0000259" key="14">
    <source>
        <dbReference type="Pfam" id="PF02687"/>
    </source>
</evidence>
<dbReference type="NCBIfam" id="TIGR00439">
    <property type="entry name" value="FtsX_Gneg"/>
    <property type="match status" value="1"/>
</dbReference>
<evidence type="ECO:0000256" key="8">
    <source>
        <dbReference type="ARBA" id="ARBA00022692"/>
    </source>
</evidence>
<evidence type="ECO:0000256" key="9">
    <source>
        <dbReference type="ARBA" id="ARBA00022989"/>
    </source>
</evidence>
<evidence type="ECO:0000313" key="16">
    <source>
        <dbReference type="EMBL" id="OGI49196.1"/>
    </source>
</evidence>
<dbReference type="InterPro" id="IPR047590">
    <property type="entry name" value="FtsX_proteobact-type"/>
</dbReference>
<feature type="domain" description="ABC3 transporter permease C-terminal" evidence="14">
    <location>
        <begin position="181"/>
        <end position="262"/>
    </location>
</feature>
<protein>
    <recommendedName>
        <fullName evidence="4 12">Cell division protein FtsX</fullName>
    </recommendedName>
</protein>
<evidence type="ECO:0000259" key="15">
    <source>
        <dbReference type="Pfam" id="PF18075"/>
    </source>
</evidence>
<keyword evidence="7 12" id="KW-0132">Cell division</keyword>
<dbReference type="GO" id="GO:0051301">
    <property type="term" value="P:cell division"/>
    <property type="evidence" value="ECO:0007669"/>
    <property type="project" value="UniProtKB-KW"/>
</dbReference>
<dbReference type="Gene3D" id="3.30.70.3040">
    <property type="match status" value="1"/>
</dbReference>
<evidence type="ECO:0000256" key="7">
    <source>
        <dbReference type="ARBA" id="ARBA00022618"/>
    </source>
</evidence>
<evidence type="ECO:0000256" key="2">
    <source>
        <dbReference type="ARBA" id="ARBA00007379"/>
    </source>
</evidence>
<dbReference type="InterPro" id="IPR040690">
    <property type="entry name" value="FtsX_ECD"/>
</dbReference>
<dbReference type="Proteomes" id="UP000178885">
    <property type="component" value="Unassembled WGS sequence"/>
</dbReference>
<evidence type="ECO:0000256" key="4">
    <source>
        <dbReference type="ARBA" id="ARBA00021907"/>
    </source>
</evidence>
<comment type="function">
    <text evidence="12">Part of the ABC transporter FtsEX involved in cellular division.</text>
</comment>
<proteinExistence type="inferred from homology"/>
<keyword evidence="5 12" id="KW-1003">Cell membrane</keyword>
<dbReference type="EMBL" id="MFSU01000003">
    <property type="protein sequence ID" value="OGI49196.1"/>
    <property type="molecule type" value="Genomic_DNA"/>
</dbReference>
<sequence>MGMREYFYRHLQAFFSILGRLARAPLATTATVAVIGITLALPCGLYLVVDNARRLSSGWEGAGQISLFLKREVGEAAAGRLAERLRALPAVAKVEHITREAALAEFKRLSGFGEALDALGRNPLPAVLVVHPATTHSGAATLEALVRELAGLREVDLAQLDLEWVRRLHGWLAIVERGMWLLAGLLGAAVLLIVGNTIRLAVLSRREEIEVVKLVGGTDAFIRRPFLYQGLIQGFMGAVLAWLLLQLSLWALAGPIRELADLYGSGFGPAGLGLDATALLLGAGAGLGWLGSRLAVGWHLRAIEPR</sequence>
<evidence type="ECO:0000256" key="11">
    <source>
        <dbReference type="ARBA" id="ARBA00023306"/>
    </source>
</evidence>
<comment type="subunit">
    <text evidence="3">Forms a membrane-associated complex with FtsE.</text>
</comment>
<dbReference type="Pfam" id="PF18075">
    <property type="entry name" value="FtsX_ECD"/>
    <property type="match status" value="1"/>
</dbReference>
<feature type="transmembrane region" description="Helical" evidence="13">
    <location>
        <begin position="231"/>
        <end position="252"/>
    </location>
</feature>
<dbReference type="GO" id="GO:0032153">
    <property type="term" value="C:cell division site"/>
    <property type="evidence" value="ECO:0007669"/>
    <property type="project" value="TreeGrafter"/>
</dbReference>
<organism evidence="16 17">
    <name type="scientific">Candidatus Muproteobacteria bacterium RBG_16_65_34</name>
    <dbReference type="NCBI Taxonomy" id="1817760"/>
    <lineage>
        <taxon>Bacteria</taxon>
        <taxon>Pseudomonadati</taxon>
        <taxon>Pseudomonadota</taxon>
        <taxon>Candidatus Muproteobacteria</taxon>
    </lineage>
</organism>
<accession>A0A1F6TVS6</accession>
<evidence type="ECO:0000256" key="6">
    <source>
        <dbReference type="ARBA" id="ARBA00022519"/>
    </source>
</evidence>
<evidence type="ECO:0000256" key="13">
    <source>
        <dbReference type="SAM" id="Phobius"/>
    </source>
</evidence>
<evidence type="ECO:0000256" key="3">
    <source>
        <dbReference type="ARBA" id="ARBA00011160"/>
    </source>
</evidence>
<evidence type="ECO:0000256" key="10">
    <source>
        <dbReference type="ARBA" id="ARBA00023136"/>
    </source>
</evidence>
<dbReference type="PANTHER" id="PTHR47755">
    <property type="entry name" value="CELL DIVISION PROTEIN FTSX"/>
    <property type="match status" value="1"/>
</dbReference>
<dbReference type="PANTHER" id="PTHR47755:SF1">
    <property type="entry name" value="CELL DIVISION PROTEIN FTSX"/>
    <property type="match status" value="1"/>
</dbReference>
<evidence type="ECO:0000256" key="5">
    <source>
        <dbReference type="ARBA" id="ARBA00022475"/>
    </source>
</evidence>
<keyword evidence="6 12" id="KW-0997">Cell inner membrane</keyword>
<reference evidence="16 17" key="1">
    <citation type="journal article" date="2016" name="Nat. Commun.">
        <title>Thousands of microbial genomes shed light on interconnected biogeochemical processes in an aquifer system.</title>
        <authorList>
            <person name="Anantharaman K."/>
            <person name="Brown C.T."/>
            <person name="Hug L.A."/>
            <person name="Sharon I."/>
            <person name="Castelle C.J."/>
            <person name="Probst A.J."/>
            <person name="Thomas B.C."/>
            <person name="Singh A."/>
            <person name="Wilkins M.J."/>
            <person name="Karaoz U."/>
            <person name="Brodie E.L."/>
            <person name="Williams K.H."/>
            <person name="Hubbard S.S."/>
            <person name="Banfield J.F."/>
        </authorList>
    </citation>
    <scope>NUCLEOTIDE SEQUENCE [LARGE SCALE GENOMIC DNA]</scope>
</reference>
<dbReference type="InterPro" id="IPR004513">
    <property type="entry name" value="FtsX"/>
</dbReference>
<keyword evidence="9 13" id="KW-1133">Transmembrane helix</keyword>
<feature type="transmembrane region" description="Helical" evidence="13">
    <location>
        <begin position="178"/>
        <end position="198"/>
    </location>
</feature>
<comment type="similarity">
    <text evidence="2 12">Belongs to the ABC-4 integral membrane protein family. FtsX subfamily.</text>
</comment>
<dbReference type="InterPro" id="IPR003838">
    <property type="entry name" value="ABC3_permease_C"/>
</dbReference>
<dbReference type="GO" id="GO:0005886">
    <property type="term" value="C:plasma membrane"/>
    <property type="evidence" value="ECO:0007669"/>
    <property type="project" value="UniProtKB-SubCell"/>
</dbReference>
<evidence type="ECO:0000256" key="12">
    <source>
        <dbReference type="PIRNR" id="PIRNR003097"/>
    </source>
</evidence>
<evidence type="ECO:0000313" key="17">
    <source>
        <dbReference type="Proteomes" id="UP000178885"/>
    </source>
</evidence>
<feature type="transmembrane region" description="Helical" evidence="13">
    <location>
        <begin position="21"/>
        <end position="49"/>
    </location>
</feature>
<feature type="domain" description="FtsX extracellular" evidence="15">
    <location>
        <begin position="64"/>
        <end position="155"/>
    </location>
</feature>
<comment type="subcellular location">
    <subcellularLocation>
        <location evidence="1">Cell inner membrane</location>
        <topology evidence="1">Multi-pass membrane protein</topology>
    </subcellularLocation>
</comment>
<dbReference type="Pfam" id="PF02687">
    <property type="entry name" value="FtsX"/>
    <property type="match status" value="1"/>
</dbReference>
<dbReference type="AlphaFoldDB" id="A0A1F6TVS6"/>
<keyword evidence="11 12" id="KW-0131">Cell cycle</keyword>
<name>A0A1F6TVS6_9PROT</name>
<dbReference type="STRING" id="1817760.A2151_06700"/>